<evidence type="ECO:0000256" key="1">
    <source>
        <dbReference type="ARBA" id="ARBA00022737"/>
    </source>
</evidence>
<keyword evidence="1" id="KW-0677">Repeat</keyword>
<dbReference type="PANTHER" id="PTHR24198">
    <property type="entry name" value="ANKYRIN REPEAT AND PROTEIN KINASE DOMAIN-CONTAINING PROTEIN"/>
    <property type="match status" value="1"/>
</dbReference>
<accession>A0ABR4DZC9</accession>
<evidence type="ECO:0000256" key="2">
    <source>
        <dbReference type="ARBA" id="ARBA00023043"/>
    </source>
</evidence>
<dbReference type="EMBL" id="JBAWTH010000131">
    <property type="protein sequence ID" value="KAL2275540.1"/>
    <property type="molecule type" value="Genomic_DNA"/>
</dbReference>
<organism evidence="5 6">
    <name type="scientific">Diaporthe vaccinii</name>
    <dbReference type="NCBI Taxonomy" id="105482"/>
    <lineage>
        <taxon>Eukaryota</taxon>
        <taxon>Fungi</taxon>
        <taxon>Dikarya</taxon>
        <taxon>Ascomycota</taxon>
        <taxon>Pezizomycotina</taxon>
        <taxon>Sordariomycetes</taxon>
        <taxon>Sordariomycetidae</taxon>
        <taxon>Diaporthales</taxon>
        <taxon>Diaporthaceae</taxon>
        <taxon>Diaporthe</taxon>
        <taxon>Diaporthe eres species complex</taxon>
    </lineage>
</organism>
<evidence type="ECO:0000313" key="6">
    <source>
        <dbReference type="Proteomes" id="UP001600888"/>
    </source>
</evidence>
<proteinExistence type="predicted"/>
<feature type="region of interest" description="Disordered" evidence="4">
    <location>
        <begin position="717"/>
        <end position="760"/>
    </location>
</feature>
<dbReference type="PROSITE" id="PS50297">
    <property type="entry name" value="ANK_REP_REGION"/>
    <property type="match status" value="2"/>
</dbReference>
<dbReference type="Gene3D" id="1.25.40.20">
    <property type="entry name" value="Ankyrin repeat-containing domain"/>
    <property type="match status" value="2"/>
</dbReference>
<dbReference type="Pfam" id="PF00023">
    <property type="entry name" value="Ank"/>
    <property type="match status" value="1"/>
</dbReference>
<dbReference type="EMBL" id="JBAWTH010000131">
    <property type="protein sequence ID" value="KAL2275541.1"/>
    <property type="molecule type" value="Genomic_DNA"/>
</dbReference>
<dbReference type="EMBL" id="JBAWTH010000131">
    <property type="protein sequence ID" value="KAL2275539.1"/>
    <property type="molecule type" value="Genomic_DNA"/>
</dbReference>
<sequence>MADPLTAIGSASAIVQLIGGVASGLRTLRNAVVAIKDAPKTVKRLEDKIWNLEQCLKFLEKYFQQRPSKIPYPGYETDLNELIQEVARSCTEPLTILKDKLPRNLSKKNVTKAFELWINDNAITQARDQIDEYIPNLNLLIQTLNLFKADQADELLHQIAATLNQPAKHRLPHQFAAVYEVNTHSLETTIKGIRNFANNAAALVAVQATSTTTTTSSRYAGPLGSGPTTAGSNPVQVPAFPGFPKSQRQLELEWEQNRKYLERLINYGLFESAEKIQQRGLEIKEELNTQHEVPFLQEERDEMEGRLADILIECKVEGSKEKAVSLLEKKLMGEYPEDGGTEQLNRPLPLPSSSMDPQRRLSFHYKLGRLYKETHQMHRAEPHLREAFNTYAVETPRDISKIREVGEELLELYDCRVQFGDMAHRPVLVSQRQAFEQELHEAMGRPLEHHKIACGKALEWCKEENIAVSTENDEPRFDILDDEGSSPLHHAAEKCEDVLALQQMMDNSDTLENPDSNEDTPLLVAVSCSNTAALAVLLQKGANVKARDRQQQTPLHRSQKPSVTKLLLHHRLRRASTMTSGLFDEARRFSSSSSSTFTTSPPNSIADQDIEIDAQDAHKRTPLYLACWQGKEKTISLLLQAGANPNIASHEHTPLTITIESKAQPYIRDPKRKVEIVATLVSRKADPEPGKKILKNPRGMQKEILKALEGHVQPKMLARNDSRRDSGYQPSLSSIASSKPQLDHLEFGPDWSSEFGKPED</sequence>
<dbReference type="EMBL" id="JBAWTH010000131">
    <property type="protein sequence ID" value="KAL2275542.1"/>
    <property type="molecule type" value="Genomic_DNA"/>
</dbReference>
<dbReference type="PROSITE" id="PS50088">
    <property type="entry name" value="ANK_REPEAT"/>
    <property type="match status" value="2"/>
</dbReference>
<dbReference type="InterPro" id="IPR036770">
    <property type="entry name" value="Ankyrin_rpt-contain_sf"/>
</dbReference>
<dbReference type="Pfam" id="PF12796">
    <property type="entry name" value="Ank_2"/>
    <property type="match status" value="1"/>
</dbReference>
<protein>
    <recommendedName>
        <fullName evidence="7">Ankyrin repeat protein</fullName>
    </recommendedName>
</protein>
<dbReference type="PANTHER" id="PTHR24198:SF165">
    <property type="entry name" value="ANKYRIN REPEAT-CONTAINING PROTEIN-RELATED"/>
    <property type="match status" value="1"/>
</dbReference>
<dbReference type="InterPro" id="IPR002110">
    <property type="entry name" value="Ankyrin_rpt"/>
</dbReference>
<evidence type="ECO:0008006" key="7">
    <source>
        <dbReference type="Google" id="ProtNLM"/>
    </source>
</evidence>
<dbReference type="SMART" id="SM00248">
    <property type="entry name" value="ANK"/>
    <property type="match status" value="4"/>
</dbReference>
<feature type="repeat" description="ANK" evidence="3">
    <location>
        <begin position="517"/>
        <end position="549"/>
    </location>
</feature>
<gene>
    <name evidence="5" type="ORF">FJTKL_02033</name>
</gene>
<feature type="compositionally biased region" description="Polar residues" evidence="4">
    <location>
        <begin position="728"/>
        <end position="740"/>
    </location>
</feature>
<dbReference type="SUPFAM" id="SSF48403">
    <property type="entry name" value="Ankyrin repeat"/>
    <property type="match status" value="1"/>
</dbReference>
<evidence type="ECO:0000313" key="5">
    <source>
        <dbReference type="EMBL" id="KAL2275540.1"/>
    </source>
</evidence>
<evidence type="ECO:0000256" key="4">
    <source>
        <dbReference type="SAM" id="MobiDB-lite"/>
    </source>
</evidence>
<dbReference type="Proteomes" id="UP001600888">
    <property type="component" value="Unassembled WGS sequence"/>
</dbReference>
<comment type="caution">
    <text evidence="5">The sequence shown here is derived from an EMBL/GenBank/DDBJ whole genome shotgun (WGS) entry which is preliminary data.</text>
</comment>
<name>A0ABR4DZC9_9PEZI</name>
<feature type="region of interest" description="Disordered" evidence="4">
    <location>
        <begin position="336"/>
        <end position="355"/>
    </location>
</feature>
<keyword evidence="2 3" id="KW-0040">ANK repeat</keyword>
<reference evidence="5 6" key="1">
    <citation type="submission" date="2024-03" db="EMBL/GenBank/DDBJ databases">
        <title>A high-quality draft genome sequence of Diaporthe vaccinii, a causative agent of upright dieback and viscid rot disease in cranberry plants.</title>
        <authorList>
            <person name="Sarrasin M."/>
            <person name="Lang B.F."/>
            <person name="Burger G."/>
        </authorList>
    </citation>
    <scope>NUCLEOTIDE SEQUENCE [LARGE SCALE GENOMIC DNA]</scope>
    <source>
        <strain evidence="5 6">IS7</strain>
    </source>
</reference>
<keyword evidence="6" id="KW-1185">Reference proteome</keyword>
<feature type="repeat" description="ANK" evidence="3">
    <location>
        <begin position="618"/>
        <end position="650"/>
    </location>
</feature>
<evidence type="ECO:0000256" key="3">
    <source>
        <dbReference type="PROSITE-ProRule" id="PRU00023"/>
    </source>
</evidence>